<organism evidence="2 3">
    <name type="scientific">Mycobacterium avium subsp. hominissuis</name>
    <dbReference type="NCBI Taxonomy" id="439334"/>
    <lineage>
        <taxon>Bacteria</taxon>
        <taxon>Bacillati</taxon>
        <taxon>Actinomycetota</taxon>
        <taxon>Actinomycetes</taxon>
        <taxon>Mycobacteriales</taxon>
        <taxon>Mycobacteriaceae</taxon>
        <taxon>Mycobacterium</taxon>
        <taxon>Mycobacterium avium complex (MAC)</taxon>
    </lineage>
</organism>
<feature type="domain" description="Thiolase C-terminal" evidence="1">
    <location>
        <begin position="32"/>
        <end position="166"/>
    </location>
</feature>
<protein>
    <recommendedName>
        <fullName evidence="1">Thiolase C-terminal domain-containing protein</fullName>
    </recommendedName>
</protein>
<proteinExistence type="predicted"/>
<evidence type="ECO:0000313" key="3">
    <source>
        <dbReference type="Proteomes" id="UP000327362"/>
    </source>
</evidence>
<evidence type="ECO:0000259" key="1">
    <source>
        <dbReference type="Pfam" id="PF22691"/>
    </source>
</evidence>
<dbReference type="InterPro" id="IPR055140">
    <property type="entry name" value="Thiolase_C_2"/>
</dbReference>
<dbReference type="CDD" id="cd00829">
    <property type="entry name" value="SCP-x_thiolase"/>
    <property type="match status" value="1"/>
</dbReference>
<gene>
    <name evidence="2" type="ORF">JPH1_28680</name>
</gene>
<accession>A0AAI8X357</accession>
<dbReference type="Pfam" id="PF22691">
    <property type="entry name" value="Thiolase_C_1"/>
    <property type="match status" value="1"/>
</dbReference>
<evidence type="ECO:0000313" key="2">
    <source>
        <dbReference type="EMBL" id="BBN48393.1"/>
    </source>
</evidence>
<dbReference type="PANTHER" id="PTHR42870:SF1">
    <property type="entry name" value="NON-SPECIFIC LIPID-TRANSFER PROTEIN-LIKE 2"/>
    <property type="match status" value="1"/>
</dbReference>
<dbReference type="SUPFAM" id="SSF53901">
    <property type="entry name" value="Thiolase-like"/>
    <property type="match status" value="1"/>
</dbReference>
<sequence>MLIANADLARRGRHRPVWIKGFGEHIAFKTPTYAEDLLSTPIARAAERAFAMAGLDRPDVDVASIYDCYTITVLMSLEDAGFCAKGQGMQWIGGHDLTHRGDFPLNTAGGQLSFGQAGMAGGMHHVVDGARQIMGRAGDAQVPGCHTAFVTGNGGIMSEQVALLLQGE</sequence>
<dbReference type="InterPro" id="IPR016039">
    <property type="entry name" value="Thiolase-like"/>
</dbReference>
<dbReference type="Gene3D" id="3.40.47.10">
    <property type="match status" value="1"/>
</dbReference>
<dbReference type="EMBL" id="AP020326">
    <property type="protein sequence ID" value="BBN48393.1"/>
    <property type="molecule type" value="Genomic_DNA"/>
</dbReference>
<reference evidence="2 3" key="1">
    <citation type="submission" date="2019-09" db="EMBL/GenBank/DDBJ databases">
        <title>Complete genome sequence of Mycobacterium avium subsp. hominissuis strain JP-H-1.</title>
        <authorList>
            <person name="Kinoshita Y."/>
            <person name="Niwa H."/>
            <person name="Uchida-Fujii E."/>
            <person name="Nukada T."/>
        </authorList>
    </citation>
    <scope>NUCLEOTIDE SEQUENCE [LARGE SCALE GENOMIC DNA]</scope>
    <source>
        <strain evidence="2 3">JP-H-1</strain>
    </source>
</reference>
<dbReference type="Proteomes" id="UP000327362">
    <property type="component" value="Chromosome"/>
</dbReference>
<dbReference type="GO" id="GO:0016746">
    <property type="term" value="F:acyltransferase activity"/>
    <property type="evidence" value="ECO:0007669"/>
    <property type="project" value="InterPro"/>
</dbReference>
<dbReference type="AlphaFoldDB" id="A0AAI8X357"/>
<dbReference type="PANTHER" id="PTHR42870">
    <property type="entry name" value="ACETYL-COA C-ACETYLTRANSFERASE"/>
    <property type="match status" value="1"/>
</dbReference>
<name>A0AAI8X357_MYCAV</name>